<evidence type="ECO:0000313" key="11">
    <source>
        <dbReference type="Proteomes" id="UP001319200"/>
    </source>
</evidence>
<keyword evidence="4" id="KW-0472">Membrane</keyword>
<evidence type="ECO:0000256" key="4">
    <source>
        <dbReference type="ARBA" id="ARBA00023136"/>
    </source>
</evidence>
<dbReference type="InterPro" id="IPR012944">
    <property type="entry name" value="SusD_RagB_dom"/>
</dbReference>
<dbReference type="AlphaFoldDB" id="A0AAP2GSH3"/>
<dbReference type="GO" id="GO:0009279">
    <property type="term" value="C:cell outer membrane"/>
    <property type="evidence" value="ECO:0007669"/>
    <property type="project" value="UniProtKB-SubCell"/>
</dbReference>
<feature type="domain" description="SusD-like N-terminal" evidence="9">
    <location>
        <begin position="40"/>
        <end position="219"/>
    </location>
</feature>
<keyword evidence="11" id="KW-1185">Reference proteome</keyword>
<keyword evidence="3 7" id="KW-0732">Signal</keyword>
<protein>
    <submittedName>
        <fullName evidence="10">RagB/SusD family nutrient uptake outer membrane protein</fullName>
    </submittedName>
</protein>
<dbReference type="InterPro" id="IPR033985">
    <property type="entry name" value="SusD-like_N"/>
</dbReference>
<comment type="similarity">
    <text evidence="2">Belongs to the SusD family.</text>
</comment>
<feature type="signal peptide" evidence="7">
    <location>
        <begin position="1"/>
        <end position="21"/>
    </location>
</feature>
<evidence type="ECO:0000256" key="7">
    <source>
        <dbReference type="SAM" id="SignalP"/>
    </source>
</evidence>
<feature type="chain" id="PRO_5042860183" evidence="7">
    <location>
        <begin position="22"/>
        <end position="566"/>
    </location>
</feature>
<reference evidence="10 11" key="1">
    <citation type="submission" date="2021-05" db="EMBL/GenBank/DDBJ databases">
        <title>A Polyphasic approach of four new species of the genus Ohtaekwangia: Ohtaekwangia histidinii sp. nov., Ohtaekwangia cretensis sp. nov., Ohtaekwangia indiensis sp. nov., Ohtaekwangia reichenbachii sp. nov. from diverse environment.</title>
        <authorList>
            <person name="Octaviana S."/>
        </authorList>
    </citation>
    <scope>NUCLEOTIDE SEQUENCE [LARGE SCALE GENOMIC DNA]</scope>
    <source>
        <strain evidence="10 11">PWU4</strain>
    </source>
</reference>
<accession>A0AAP2GSH3</accession>
<comment type="caution">
    <text evidence="10">The sequence shown here is derived from an EMBL/GenBank/DDBJ whole genome shotgun (WGS) entry which is preliminary data.</text>
</comment>
<dbReference type="Pfam" id="PF07980">
    <property type="entry name" value="SusD_RagB"/>
    <property type="match status" value="1"/>
</dbReference>
<dbReference type="Gene3D" id="1.25.40.390">
    <property type="match status" value="1"/>
</dbReference>
<gene>
    <name evidence="10" type="ORF">KK083_27605</name>
</gene>
<dbReference type="SUPFAM" id="SSF48452">
    <property type="entry name" value="TPR-like"/>
    <property type="match status" value="1"/>
</dbReference>
<feature type="region of interest" description="Disordered" evidence="6">
    <location>
        <begin position="350"/>
        <end position="370"/>
    </location>
</feature>
<evidence type="ECO:0000256" key="1">
    <source>
        <dbReference type="ARBA" id="ARBA00004442"/>
    </source>
</evidence>
<proteinExistence type="inferred from homology"/>
<keyword evidence="5" id="KW-0998">Cell outer membrane</keyword>
<evidence type="ECO:0000259" key="9">
    <source>
        <dbReference type="Pfam" id="PF14322"/>
    </source>
</evidence>
<comment type="subcellular location">
    <subcellularLocation>
        <location evidence="1">Cell outer membrane</location>
    </subcellularLocation>
</comment>
<evidence type="ECO:0000313" key="10">
    <source>
        <dbReference type="EMBL" id="MBT1700687.1"/>
    </source>
</evidence>
<name>A0AAP2GSH3_9BACT</name>
<sequence>MKQYKYIFWMLALLSVVPTGCGDEFLNRPPQDAYVAEEWFKTESQINATVNALYGGVWFDFQRSFINIGDVMAGNEHKGADNPFYTFNVNATTSGISEAYNSLWMAVGYANSVLEGVTKYAPASLDKAVVNRALGEALVWKSMAYFYLVRSFGPVPIIESNSESITDGSAVRLYRNTTADIYEYIVRMLTRAGELLPQENLPGRINRYTAYGLLAKVYLTRSGVGQIGTRKQADLDKAKEYAGMVVNSSLKLEPVYWNLFRISTGNRNPENLLSWHWQSAEAWGSQNAMQADLAVQNLTGFGDGWGTWSGPSINLQQLFGEDATRIGAGNRVTNDSRRKSTMMMDGDFYTDLQRDKPSDPTNANSPKGLKVTWDGGSQFQSPTGAWARKHIVGNAKDNEAEGGGLIAFMKTDLSTHLLRLGDVYLIYAEAILGNNATTSDAEALKALNAVRARSIANHVALTQFNFNDILNERRRELAYEGDNWFDYVRLNYYKPDEAIALLAAQERGNYNGNAATLPITLASRHYTPTSGDFLLPVPEGDLLKNPNLNAEPVAYDFSKMKTLGRD</sequence>
<evidence type="ECO:0000256" key="5">
    <source>
        <dbReference type="ARBA" id="ARBA00023237"/>
    </source>
</evidence>
<feature type="domain" description="RagB/SusD" evidence="8">
    <location>
        <begin position="332"/>
        <end position="549"/>
    </location>
</feature>
<dbReference type="Pfam" id="PF14322">
    <property type="entry name" value="SusD-like_3"/>
    <property type="match status" value="1"/>
</dbReference>
<organism evidence="10 11">
    <name type="scientific">Chryseosolibacter histidini</name>
    <dbReference type="NCBI Taxonomy" id="2782349"/>
    <lineage>
        <taxon>Bacteria</taxon>
        <taxon>Pseudomonadati</taxon>
        <taxon>Bacteroidota</taxon>
        <taxon>Cytophagia</taxon>
        <taxon>Cytophagales</taxon>
        <taxon>Chryseotaleaceae</taxon>
        <taxon>Chryseosolibacter</taxon>
    </lineage>
</organism>
<dbReference type="InterPro" id="IPR011990">
    <property type="entry name" value="TPR-like_helical_dom_sf"/>
</dbReference>
<dbReference type="EMBL" id="JAHESF010000046">
    <property type="protein sequence ID" value="MBT1700687.1"/>
    <property type="molecule type" value="Genomic_DNA"/>
</dbReference>
<evidence type="ECO:0000256" key="2">
    <source>
        <dbReference type="ARBA" id="ARBA00006275"/>
    </source>
</evidence>
<dbReference type="RefSeq" id="WP_254169375.1">
    <property type="nucleotide sequence ID" value="NZ_JAHESF010000046.1"/>
</dbReference>
<evidence type="ECO:0000256" key="6">
    <source>
        <dbReference type="SAM" id="MobiDB-lite"/>
    </source>
</evidence>
<evidence type="ECO:0000256" key="3">
    <source>
        <dbReference type="ARBA" id="ARBA00022729"/>
    </source>
</evidence>
<dbReference type="Proteomes" id="UP001319200">
    <property type="component" value="Unassembled WGS sequence"/>
</dbReference>
<evidence type="ECO:0000259" key="8">
    <source>
        <dbReference type="Pfam" id="PF07980"/>
    </source>
</evidence>